<dbReference type="Pfam" id="PF00135">
    <property type="entry name" value="COesterase"/>
    <property type="match status" value="1"/>
</dbReference>
<keyword evidence="3 5" id="KW-0378">Hydrolase</keyword>
<feature type="domain" description="Carboxylesterase type B" evidence="6">
    <location>
        <begin position="1"/>
        <end position="380"/>
    </location>
</feature>
<dbReference type="PROSITE" id="PS00122">
    <property type="entry name" value="CARBOXYLESTERASE_B_1"/>
    <property type="match status" value="1"/>
</dbReference>
<dbReference type="EMBL" id="CAJVCH010091812">
    <property type="protein sequence ID" value="CAG7722708.1"/>
    <property type="molecule type" value="Genomic_DNA"/>
</dbReference>
<evidence type="ECO:0000256" key="3">
    <source>
        <dbReference type="ARBA" id="ARBA00022801"/>
    </source>
</evidence>
<keyword evidence="4" id="KW-0325">Glycoprotein</keyword>
<dbReference type="InterPro" id="IPR019826">
    <property type="entry name" value="Carboxylesterase_B_AS"/>
</dbReference>
<name>A0A8J2JS38_9HEXA</name>
<dbReference type="PANTHER" id="PTHR43142">
    <property type="entry name" value="CARBOXYLIC ESTER HYDROLASE"/>
    <property type="match status" value="1"/>
</dbReference>
<comment type="similarity">
    <text evidence="1 5">Belongs to the type-B carboxylesterase/lipase family.</text>
</comment>
<dbReference type="InterPro" id="IPR002018">
    <property type="entry name" value="CarbesteraseB"/>
</dbReference>
<evidence type="ECO:0000259" key="6">
    <source>
        <dbReference type="Pfam" id="PF00135"/>
    </source>
</evidence>
<dbReference type="PANTHER" id="PTHR43142:SF1">
    <property type="entry name" value="CARBOXYLIC ESTER HYDROLASE"/>
    <property type="match status" value="1"/>
</dbReference>
<reference evidence="7" key="1">
    <citation type="submission" date="2021-06" db="EMBL/GenBank/DDBJ databases">
        <authorList>
            <person name="Hodson N. C."/>
            <person name="Mongue J. A."/>
            <person name="Jaron S. K."/>
        </authorList>
    </citation>
    <scope>NUCLEOTIDE SEQUENCE</scope>
</reference>
<keyword evidence="8" id="KW-1185">Reference proteome</keyword>
<organism evidence="7 8">
    <name type="scientific">Allacma fusca</name>
    <dbReference type="NCBI Taxonomy" id="39272"/>
    <lineage>
        <taxon>Eukaryota</taxon>
        <taxon>Metazoa</taxon>
        <taxon>Ecdysozoa</taxon>
        <taxon>Arthropoda</taxon>
        <taxon>Hexapoda</taxon>
        <taxon>Collembola</taxon>
        <taxon>Symphypleona</taxon>
        <taxon>Sminthuridae</taxon>
        <taxon>Allacma</taxon>
    </lineage>
</organism>
<accession>A0A8J2JS38</accession>
<proteinExistence type="inferred from homology"/>
<dbReference type="Proteomes" id="UP000708208">
    <property type="component" value="Unassembled WGS sequence"/>
</dbReference>
<evidence type="ECO:0000256" key="1">
    <source>
        <dbReference type="ARBA" id="ARBA00005964"/>
    </source>
</evidence>
<dbReference type="AlphaFoldDB" id="A0A8J2JS38"/>
<dbReference type="GO" id="GO:0052689">
    <property type="term" value="F:carboxylic ester hydrolase activity"/>
    <property type="evidence" value="ECO:0007669"/>
    <property type="project" value="UniProtKB-KW"/>
</dbReference>
<dbReference type="EC" id="3.1.1.-" evidence="5"/>
<evidence type="ECO:0000313" key="8">
    <source>
        <dbReference type="Proteomes" id="UP000708208"/>
    </source>
</evidence>
<evidence type="ECO:0000256" key="2">
    <source>
        <dbReference type="ARBA" id="ARBA00022487"/>
    </source>
</evidence>
<dbReference type="OrthoDB" id="19653at2759"/>
<comment type="caution">
    <text evidence="7">The sequence shown here is derived from an EMBL/GenBank/DDBJ whole genome shotgun (WGS) entry which is preliminary data.</text>
</comment>
<evidence type="ECO:0000256" key="4">
    <source>
        <dbReference type="ARBA" id="ARBA00023180"/>
    </source>
</evidence>
<sequence length="414" mass="47052">MGLKDQALVIKWVHKNIQAFGGNQDRITLLGESAGGVSTHYQMLSSQTKGVIKKVIALSGSMGGTWRFTPPDVAISKSKQIAEFFQCPTNSSALLVECLRRVPASQLLSSLTDDVKLLHLFFPHGKGHLFAPTIETEHPEAFLTEHPLQVLEQGRAQKIPFLTGVNADDGLVSAFSFYGNPQNMKTFEDNWEDRISHACNLTTHNRSRVAKSIKDFYFPPNKTMTYNDKLEGFKNLFGDCFFNFDVHRGADIQRRFSPVYLYFYNIRGGPSLTSGLTNYKDVFHPLVDYGLSFAIMYFKEILLGIPREDTAVGHFDDMMLAFPIMTTIRRGHEFYNLSKSFVKFLADFAVDERTSFKGEELEPVPEKGPMMYLDISKQPRLISPEFVSRFEFLRSRLEINTYFKYCRVSVALCS</sequence>
<evidence type="ECO:0000313" key="7">
    <source>
        <dbReference type="EMBL" id="CAG7722708.1"/>
    </source>
</evidence>
<protein>
    <recommendedName>
        <fullName evidence="5">Carboxylic ester hydrolase</fullName>
        <ecNumber evidence="5">3.1.1.-</ecNumber>
    </recommendedName>
</protein>
<gene>
    <name evidence="7" type="ORF">AFUS01_LOCUS11828</name>
</gene>
<keyword evidence="2" id="KW-0719">Serine esterase</keyword>
<evidence type="ECO:0000256" key="5">
    <source>
        <dbReference type="RuleBase" id="RU361235"/>
    </source>
</evidence>